<name>A0AA37Q701_9BACT</name>
<proteinExistence type="predicted"/>
<dbReference type="EMBL" id="BRXS01000006">
    <property type="protein sequence ID" value="GLC27710.1"/>
    <property type="molecule type" value="Genomic_DNA"/>
</dbReference>
<keyword evidence="2" id="KW-1185">Reference proteome</keyword>
<dbReference type="InterPro" id="IPR036291">
    <property type="entry name" value="NAD(P)-bd_dom_sf"/>
</dbReference>
<dbReference type="Gene3D" id="3.40.50.720">
    <property type="entry name" value="NAD(P)-binding Rossmann-like Domain"/>
    <property type="match status" value="1"/>
</dbReference>
<reference evidence="1" key="1">
    <citation type="submission" date="2022-08" db="EMBL/GenBank/DDBJ databases">
        <title>Draft genome sequencing of Roseisolibacter agri AW1220.</title>
        <authorList>
            <person name="Tobiishi Y."/>
            <person name="Tonouchi A."/>
        </authorList>
    </citation>
    <scope>NUCLEOTIDE SEQUENCE</scope>
    <source>
        <strain evidence="1">AW1220</strain>
    </source>
</reference>
<dbReference type="SUPFAM" id="SSF51735">
    <property type="entry name" value="NAD(P)-binding Rossmann-fold domains"/>
    <property type="match status" value="1"/>
</dbReference>
<sequence>MRRPVSRIIQRFVLDLSSTTLPASTTRVVLDPAQVRALEPAVADSLSPDLWVYRYEHAPTGWRLSIATHAAPGSGKLSLGGFRIAPESRTARPDFDTDREAVGLAMGMEEKVYWSRVLRVGGPLVREHLDRIVGGKCVLRPTPDARVGQPNDRALLDFAVACLRDCDATGGIHVTTGQDLGHGIMSDGATPSLAYMHARFEGSMLADTSKPTGEGNLHLLHGMLDACGIALADARVGLVGAGNIGKHMLGRLREHGTRVQVLELSADTRAALEGEGVPAWPLETKAEFLAQPFDALVVNASGGSLDAPAIETIARNASVRVVCGSENLAMPDPAGELALLAAGKVYAHTELGGMMGYLTAAEEYLARRAGVPFDVGTLFAAAERLREIGRAATARVIAGGYRESFQAAARNA</sequence>
<evidence type="ECO:0008006" key="3">
    <source>
        <dbReference type="Google" id="ProtNLM"/>
    </source>
</evidence>
<evidence type="ECO:0000313" key="2">
    <source>
        <dbReference type="Proteomes" id="UP001161325"/>
    </source>
</evidence>
<evidence type="ECO:0000313" key="1">
    <source>
        <dbReference type="EMBL" id="GLC27710.1"/>
    </source>
</evidence>
<dbReference type="AlphaFoldDB" id="A0AA37Q701"/>
<accession>A0AA37Q701</accession>
<gene>
    <name evidence="1" type="ORF">rosag_42230</name>
</gene>
<dbReference type="Proteomes" id="UP001161325">
    <property type="component" value="Unassembled WGS sequence"/>
</dbReference>
<protein>
    <recommendedName>
        <fullName evidence="3">Leucine dehydrogenase</fullName>
    </recommendedName>
</protein>
<dbReference type="RefSeq" id="WP_284352143.1">
    <property type="nucleotide sequence ID" value="NZ_BRXS01000006.1"/>
</dbReference>
<organism evidence="1 2">
    <name type="scientific">Roseisolibacter agri</name>
    <dbReference type="NCBI Taxonomy" id="2014610"/>
    <lineage>
        <taxon>Bacteria</taxon>
        <taxon>Pseudomonadati</taxon>
        <taxon>Gemmatimonadota</taxon>
        <taxon>Gemmatimonadia</taxon>
        <taxon>Gemmatimonadales</taxon>
        <taxon>Gemmatimonadaceae</taxon>
        <taxon>Roseisolibacter</taxon>
    </lineage>
</organism>
<comment type="caution">
    <text evidence="1">The sequence shown here is derived from an EMBL/GenBank/DDBJ whole genome shotgun (WGS) entry which is preliminary data.</text>
</comment>